<evidence type="ECO:0000256" key="1">
    <source>
        <dbReference type="ARBA" id="ARBA00004211"/>
    </source>
</evidence>
<evidence type="ECO:0000259" key="7">
    <source>
        <dbReference type="PROSITE" id="PS50202"/>
    </source>
</evidence>
<keyword evidence="9" id="KW-1185">Reference proteome</keyword>
<dbReference type="AlphaFoldDB" id="A0A4Q1BI62"/>
<keyword evidence="5" id="KW-0472">Membrane</keyword>
<dbReference type="EMBL" id="SDIL01000072">
    <property type="protein sequence ID" value="RXK37314.1"/>
    <property type="molecule type" value="Genomic_DNA"/>
</dbReference>
<dbReference type="OrthoDB" id="264603at2759"/>
<feature type="region of interest" description="Disordered" evidence="6">
    <location>
        <begin position="168"/>
        <end position="192"/>
    </location>
</feature>
<dbReference type="GO" id="GO:0160214">
    <property type="term" value="F:endoplasmic reticulum-plasma membrane adaptor activity"/>
    <property type="evidence" value="ECO:0007669"/>
    <property type="project" value="UniProtKB-ARBA"/>
</dbReference>
<comment type="similarity">
    <text evidence="2">Belongs to the VAMP-associated protein (VAP) (TC 9.B.17) family.</text>
</comment>
<dbReference type="SUPFAM" id="SSF49354">
    <property type="entry name" value="PapD-like"/>
    <property type="match status" value="1"/>
</dbReference>
<keyword evidence="4" id="KW-1133">Transmembrane helix</keyword>
<dbReference type="GO" id="GO:0090158">
    <property type="term" value="P:endoplasmic reticulum membrane organization"/>
    <property type="evidence" value="ECO:0007669"/>
    <property type="project" value="TreeGrafter"/>
</dbReference>
<keyword evidence="3" id="KW-0812">Transmembrane</keyword>
<dbReference type="InterPro" id="IPR016763">
    <property type="entry name" value="VAP"/>
</dbReference>
<dbReference type="FunCoup" id="A0A4Q1BI62">
    <property type="interactions" value="15"/>
</dbReference>
<dbReference type="InterPro" id="IPR008962">
    <property type="entry name" value="PapD-like_sf"/>
</dbReference>
<dbReference type="PROSITE" id="PS50202">
    <property type="entry name" value="MSP"/>
    <property type="match status" value="1"/>
</dbReference>
<accession>A0A4Q1BI62</accession>
<dbReference type="Gene3D" id="2.60.40.10">
    <property type="entry name" value="Immunoglobulins"/>
    <property type="match status" value="1"/>
</dbReference>
<gene>
    <name evidence="8" type="ORF">M231_05456</name>
</gene>
<dbReference type="GO" id="GO:0061817">
    <property type="term" value="P:endoplasmic reticulum-plasma membrane tethering"/>
    <property type="evidence" value="ECO:0007669"/>
    <property type="project" value="UniProtKB-ARBA"/>
</dbReference>
<dbReference type="GO" id="GO:0051685">
    <property type="term" value="P:maintenance of ER location"/>
    <property type="evidence" value="ECO:0007669"/>
    <property type="project" value="UniProtKB-ARBA"/>
</dbReference>
<evidence type="ECO:0000256" key="5">
    <source>
        <dbReference type="ARBA" id="ARBA00023136"/>
    </source>
</evidence>
<dbReference type="GO" id="GO:0035091">
    <property type="term" value="F:phosphatidylinositol binding"/>
    <property type="evidence" value="ECO:0007669"/>
    <property type="project" value="UniProtKB-ARBA"/>
</dbReference>
<dbReference type="GO" id="GO:0033149">
    <property type="term" value="F:FFAT motif binding"/>
    <property type="evidence" value="ECO:0007669"/>
    <property type="project" value="TreeGrafter"/>
</dbReference>
<evidence type="ECO:0000256" key="2">
    <source>
        <dbReference type="ARBA" id="ARBA00008932"/>
    </source>
</evidence>
<dbReference type="GO" id="GO:0061709">
    <property type="term" value="P:reticulophagy"/>
    <property type="evidence" value="ECO:0007669"/>
    <property type="project" value="UniProtKB-ARBA"/>
</dbReference>
<dbReference type="Pfam" id="PF00635">
    <property type="entry name" value="Motile_Sperm"/>
    <property type="match status" value="1"/>
</dbReference>
<dbReference type="Proteomes" id="UP000289152">
    <property type="component" value="Unassembled WGS sequence"/>
</dbReference>
<dbReference type="GO" id="GO:1902647">
    <property type="term" value="P:negative regulation of 1-phosphatidyl-1D-myo-inositol 4,5-bisphosphate biosynthetic process"/>
    <property type="evidence" value="ECO:0007669"/>
    <property type="project" value="UniProtKB-ARBA"/>
</dbReference>
<evidence type="ECO:0000256" key="4">
    <source>
        <dbReference type="ARBA" id="ARBA00022989"/>
    </source>
</evidence>
<dbReference type="GO" id="GO:0007009">
    <property type="term" value="P:plasma membrane organization"/>
    <property type="evidence" value="ECO:0007669"/>
    <property type="project" value="UniProtKB-ARBA"/>
</dbReference>
<dbReference type="VEuPathDB" id="FungiDB:TREMEDRAFT_44861"/>
<dbReference type="GO" id="GO:0005886">
    <property type="term" value="C:plasma membrane"/>
    <property type="evidence" value="ECO:0007669"/>
    <property type="project" value="TreeGrafter"/>
</dbReference>
<evidence type="ECO:0000256" key="6">
    <source>
        <dbReference type="SAM" id="MobiDB-lite"/>
    </source>
</evidence>
<feature type="region of interest" description="Disordered" evidence="6">
    <location>
        <begin position="245"/>
        <end position="267"/>
    </location>
</feature>
<name>A0A4Q1BI62_TREME</name>
<feature type="domain" description="MSP" evidence="7">
    <location>
        <begin position="2"/>
        <end position="126"/>
    </location>
</feature>
<dbReference type="InParanoid" id="A0A4Q1BI62"/>
<evidence type="ECO:0000313" key="8">
    <source>
        <dbReference type="EMBL" id="RXK37314.1"/>
    </source>
</evidence>
<proteinExistence type="inferred from homology"/>
<evidence type="ECO:0000313" key="9">
    <source>
        <dbReference type="Proteomes" id="UP000289152"/>
    </source>
</evidence>
<organism evidence="8 9">
    <name type="scientific">Tremella mesenterica</name>
    <name type="common">Jelly fungus</name>
    <dbReference type="NCBI Taxonomy" id="5217"/>
    <lineage>
        <taxon>Eukaryota</taxon>
        <taxon>Fungi</taxon>
        <taxon>Dikarya</taxon>
        <taxon>Basidiomycota</taxon>
        <taxon>Agaricomycotina</taxon>
        <taxon>Tremellomycetes</taxon>
        <taxon>Tremellales</taxon>
        <taxon>Tremellaceae</taxon>
        <taxon>Tremella</taxon>
    </lineage>
</organism>
<dbReference type="InterPro" id="IPR000535">
    <property type="entry name" value="MSP_dom"/>
</dbReference>
<dbReference type="GO" id="GO:0001786">
    <property type="term" value="F:phosphatidylserine binding"/>
    <property type="evidence" value="ECO:0007669"/>
    <property type="project" value="UniProtKB-ARBA"/>
</dbReference>
<dbReference type="GO" id="GO:0140506">
    <property type="term" value="F:endoplasmic reticulum-autophagosome adaptor activity"/>
    <property type="evidence" value="ECO:0007669"/>
    <property type="project" value="UniProtKB-ARBA"/>
</dbReference>
<dbReference type="PIRSF" id="PIRSF019693">
    <property type="entry name" value="VAMP-associated"/>
    <property type="match status" value="1"/>
</dbReference>
<dbReference type="PANTHER" id="PTHR10809:SF6">
    <property type="entry name" value="AT11025P-RELATED"/>
    <property type="match status" value="1"/>
</dbReference>
<comment type="subcellular location">
    <subcellularLocation>
        <location evidence="1">Membrane</location>
        <topology evidence="1">Single-pass type IV membrane protein</topology>
    </subcellularLocation>
</comment>
<dbReference type="GO" id="GO:0160219">
    <property type="term" value="C:cortical endoplasmic reticulum membrane"/>
    <property type="evidence" value="ECO:0007669"/>
    <property type="project" value="UniProtKB-ARBA"/>
</dbReference>
<evidence type="ECO:0000256" key="3">
    <source>
        <dbReference type="ARBA" id="ARBA00022692"/>
    </source>
</evidence>
<protein>
    <submittedName>
        <fullName evidence="8">MSP domain-containing protein</fullName>
    </submittedName>
</protein>
<dbReference type="PANTHER" id="PTHR10809">
    <property type="entry name" value="VESICLE-ASSOCIATED MEMBRANE PROTEIN-ASSOCIATED PROTEIN"/>
    <property type="match status" value="1"/>
</dbReference>
<dbReference type="FunFam" id="2.60.40.10:FF:000813">
    <property type="entry name" value="Vesicle-associated protein 1-1"/>
    <property type="match status" value="1"/>
</dbReference>
<comment type="caution">
    <text evidence="8">The sequence shown here is derived from an EMBL/GenBank/DDBJ whole genome shotgun (WGS) entry which is preliminary data.</text>
</comment>
<reference evidence="8 9" key="1">
    <citation type="submission" date="2016-06" db="EMBL/GenBank/DDBJ databases">
        <title>Evolution of pathogenesis and genome organization in the Tremellales.</title>
        <authorList>
            <person name="Cuomo C."/>
            <person name="Litvintseva A."/>
            <person name="Heitman J."/>
            <person name="Chen Y."/>
            <person name="Sun S."/>
            <person name="Springer D."/>
            <person name="Dromer F."/>
            <person name="Young S."/>
            <person name="Zeng Q."/>
            <person name="Chapman S."/>
            <person name="Gujja S."/>
            <person name="Saif S."/>
            <person name="Birren B."/>
        </authorList>
    </citation>
    <scope>NUCLEOTIDE SEQUENCE [LARGE SCALE GENOMIC DNA]</scope>
    <source>
        <strain evidence="8 9">ATCC 28783</strain>
    </source>
</reference>
<dbReference type="InterPro" id="IPR013783">
    <property type="entry name" value="Ig-like_fold"/>
</dbReference>
<sequence>MSVEISPANQLGFPRPLTTTVKRSILLHNPHSAPVAFKVKTTAPKQYCVRPNSGRIEPGENVEVQVLLQPLPVEPPPHAKCKDKFLVQSAYIAPDSEMHSLAEMWMNVERANKSAISEHKIKVAYLPPEDGSGNVNGIPEEQEAELEQSRLMDESHMYAAAESSPVATRINGDHSPVVPTSPTNGVHTPEKPIPVLGPGDVIAVGASPTNIALEQGLAATQSDSEKLSIALKELDSLRAQLAEAQGPQVTGLRRRGGPAPTNGTSVETAVENPKDVVQNVGTQGVPVEVVAALVVGVFVMTYLFF</sequence>
<dbReference type="STRING" id="5217.A0A4Q1BI62"/>